<evidence type="ECO:0000256" key="5">
    <source>
        <dbReference type="ARBA" id="ARBA00022989"/>
    </source>
</evidence>
<dbReference type="Proteomes" id="UP000182508">
    <property type="component" value="Unassembled WGS sequence"/>
</dbReference>
<name>A0A1G6CUT5_9STRE</name>
<comment type="similarity">
    <text evidence="2">Belongs to the cation diffusion facilitator (CDF) transporter (TC 2.A.4) family.</text>
</comment>
<dbReference type="EMBL" id="FMXP01000027">
    <property type="protein sequence ID" value="SDB36676.1"/>
    <property type="molecule type" value="Genomic_DNA"/>
</dbReference>
<feature type="domain" description="Cation efflux protein cytoplasmic" evidence="9">
    <location>
        <begin position="211"/>
        <end position="286"/>
    </location>
</feature>
<feature type="transmembrane region" description="Helical" evidence="7">
    <location>
        <begin position="112"/>
        <end position="135"/>
    </location>
</feature>
<sequence length="399" mass="44945">MSPTENLKLAKRGPIVSIAAYLTITIAKLITGYLLDSSSLIADGFNNLSDIISNVALFIGLHLASKPADEDHRFGHWKIEDLSSLITSVIMFIVGFQVLFQTIQKLFSNEHAAIDPVGAVVGLASAVIMFSVYAYNSTLSKKVKSSALVAASKDNLSDALTSLGTAIAILAASVNLVIIDRIAAIIITYLILKTAYDIFMESAFSLSDGFDDKQLRDYESAILQIPKITAVKSQRGRKYGSNVYLDIVLEMNPDLSVYESHAITEQVEQLLSDQFHVYDIDIHVEPSAIPEDEIFENVSKKLYKNEKIILSKIPDYEEYISKNFLMIDESGQFLAADEFLARNKYYPCNFKYFKIQSISQKTKLITYELNNERHTSIWRRHEVWFLIFHQITPINKERS</sequence>
<dbReference type="SUPFAM" id="SSF160240">
    <property type="entry name" value="Cation efflux protein cytoplasmic domain-like"/>
    <property type="match status" value="1"/>
</dbReference>
<dbReference type="InterPro" id="IPR002524">
    <property type="entry name" value="Cation_efflux"/>
</dbReference>
<evidence type="ECO:0000259" key="8">
    <source>
        <dbReference type="Pfam" id="PF01545"/>
    </source>
</evidence>
<organism evidence="10 11">
    <name type="scientific">Streptococcus henryi</name>
    <dbReference type="NCBI Taxonomy" id="439219"/>
    <lineage>
        <taxon>Bacteria</taxon>
        <taxon>Bacillati</taxon>
        <taxon>Bacillota</taxon>
        <taxon>Bacilli</taxon>
        <taxon>Lactobacillales</taxon>
        <taxon>Streptococcaceae</taxon>
        <taxon>Streptococcus</taxon>
    </lineage>
</organism>
<proteinExistence type="inferred from homology"/>
<keyword evidence="11" id="KW-1185">Reference proteome</keyword>
<evidence type="ECO:0000313" key="11">
    <source>
        <dbReference type="Proteomes" id="UP000182508"/>
    </source>
</evidence>
<protein>
    <submittedName>
        <fullName evidence="10">Cation diffusion facilitator family transporter</fullName>
    </submittedName>
</protein>
<dbReference type="NCBIfam" id="TIGR01297">
    <property type="entry name" value="CDF"/>
    <property type="match status" value="1"/>
</dbReference>
<evidence type="ECO:0000256" key="1">
    <source>
        <dbReference type="ARBA" id="ARBA00004141"/>
    </source>
</evidence>
<evidence type="ECO:0000313" key="10">
    <source>
        <dbReference type="EMBL" id="SDB36676.1"/>
    </source>
</evidence>
<feature type="transmembrane region" description="Helical" evidence="7">
    <location>
        <begin position="166"/>
        <end position="192"/>
    </location>
</feature>
<dbReference type="Gene3D" id="1.20.1510.10">
    <property type="entry name" value="Cation efflux protein transmembrane domain"/>
    <property type="match status" value="1"/>
</dbReference>
<gene>
    <name evidence="10" type="ORF">SAMN02910293_01801</name>
</gene>
<dbReference type="FunFam" id="1.20.1510.10:FF:000006">
    <property type="entry name" value="Divalent cation efflux transporter"/>
    <property type="match status" value="1"/>
</dbReference>
<dbReference type="InterPro" id="IPR036837">
    <property type="entry name" value="Cation_efflux_CTD_sf"/>
</dbReference>
<dbReference type="eggNOG" id="COG4994">
    <property type="taxonomic scope" value="Bacteria"/>
</dbReference>
<dbReference type="GO" id="GO:0016020">
    <property type="term" value="C:membrane"/>
    <property type="evidence" value="ECO:0007669"/>
    <property type="project" value="UniProtKB-SubCell"/>
</dbReference>
<dbReference type="Pfam" id="PF16916">
    <property type="entry name" value="ZT_dimer"/>
    <property type="match status" value="1"/>
</dbReference>
<dbReference type="AlphaFoldDB" id="A0A1G6CUT5"/>
<keyword evidence="4 7" id="KW-0812">Transmembrane</keyword>
<accession>A0A1G6CUT5</accession>
<keyword evidence="5 7" id="KW-1133">Transmembrane helix</keyword>
<evidence type="ECO:0000256" key="7">
    <source>
        <dbReference type="SAM" id="Phobius"/>
    </source>
</evidence>
<dbReference type="PANTHER" id="PTHR43840">
    <property type="entry name" value="MITOCHONDRIAL METAL TRANSPORTER 1-RELATED"/>
    <property type="match status" value="1"/>
</dbReference>
<dbReference type="InterPro" id="IPR050291">
    <property type="entry name" value="CDF_Transporter"/>
</dbReference>
<feature type="domain" description="Cation efflux protein transmembrane" evidence="8">
    <location>
        <begin position="15"/>
        <end position="206"/>
    </location>
</feature>
<evidence type="ECO:0000256" key="6">
    <source>
        <dbReference type="ARBA" id="ARBA00023136"/>
    </source>
</evidence>
<dbReference type="GO" id="GO:0008324">
    <property type="term" value="F:monoatomic cation transmembrane transporter activity"/>
    <property type="evidence" value="ECO:0007669"/>
    <property type="project" value="InterPro"/>
</dbReference>
<dbReference type="Gene3D" id="3.30.70.1350">
    <property type="entry name" value="Cation efflux protein, cytoplasmic domain"/>
    <property type="match status" value="1"/>
</dbReference>
<evidence type="ECO:0000256" key="3">
    <source>
        <dbReference type="ARBA" id="ARBA00022448"/>
    </source>
</evidence>
<evidence type="ECO:0000256" key="4">
    <source>
        <dbReference type="ARBA" id="ARBA00022692"/>
    </source>
</evidence>
<dbReference type="STRING" id="439219.SAMN02910293_01801"/>
<dbReference type="SUPFAM" id="SSF161111">
    <property type="entry name" value="Cation efflux protein transmembrane domain-like"/>
    <property type="match status" value="1"/>
</dbReference>
<feature type="transmembrane region" description="Helical" evidence="7">
    <location>
        <begin position="15"/>
        <end position="35"/>
    </location>
</feature>
<dbReference type="InterPro" id="IPR027469">
    <property type="entry name" value="Cation_efflux_TMD_sf"/>
</dbReference>
<dbReference type="PANTHER" id="PTHR43840:SF50">
    <property type="entry name" value="MANGANESE EFFLUX SYSTEM PROTEIN MNES"/>
    <property type="match status" value="1"/>
</dbReference>
<dbReference type="eggNOG" id="COG0053">
    <property type="taxonomic scope" value="Bacteria"/>
</dbReference>
<comment type="subcellular location">
    <subcellularLocation>
        <location evidence="1">Membrane</location>
        <topology evidence="1">Multi-pass membrane protein</topology>
    </subcellularLocation>
</comment>
<dbReference type="InterPro" id="IPR058533">
    <property type="entry name" value="Cation_efflux_TM"/>
</dbReference>
<keyword evidence="6 7" id="KW-0472">Membrane</keyword>
<keyword evidence="3" id="KW-0813">Transport</keyword>
<dbReference type="RefSeq" id="WP_074486419.1">
    <property type="nucleotide sequence ID" value="NZ_FMXP01000027.1"/>
</dbReference>
<evidence type="ECO:0000259" key="9">
    <source>
        <dbReference type="Pfam" id="PF16916"/>
    </source>
</evidence>
<dbReference type="InterPro" id="IPR027470">
    <property type="entry name" value="Cation_efflux_CTD"/>
</dbReference>
<reference evidence="10 11" key="1">
    <citation type="submission" date="2016-10" db="EMBL/GenBank/DDBJ databases">
        <authorList>
            <person name="de Groot N.N."/>
        </authorList>
    </citation>
    <scope>NUCLEOTIDE SEQUENCE [LARGE SCALE GENOMIC DNA]</scope>
    <source>
        <strain evidence="10 11">A-4</strain>
    </source>
</reference>
<dbReference type="Pfam" id="PF01545">
    <property type="entry name" value="Cation_efflux"/>
    <property type="match status" value="1"/>
</dbReference>
<feature type="transmembrane region" description="Helical" evidence="7">
    <location>
        <begin position="84"/>
        <end position="100"/>
    </location>
</feature>
<evidence type="ECO:0000256" key="2">
    <source>
        <dbReference type="ARBA" id="ARBA00008114"/>
    </source>
</evidence>